<protein>
    <submittedName>
        <fullName evidence="2">Uncharacterized protein</fullName>
    </submittedName>
</protein>
<reference evidence="2" key="1">
    <citation type="submission" date="2018-02" db="EMBL/GenBank/DDBJ databases">
        <title>Rhizophora mucronata_Transcriptome.</title>
        <authorList>
            <person name="Meera S.P."/>
            <person name="Sreeshan A."/>
            <person name="Augustine A."/>
        </authorList>
    </citation>
    <scope>NUCLEOTIDE SEQUENCE</scope>
    <source>
        <tissue evidence="2">Leaf</tissue>
    </source>
</reference>
<feature type="transmembrane region" description="Helical" evidence="1">
    <location>
        <begin position="21"/>
        <end position="41"/>
    </location>
</feature>
<name>A0A2P2J143_RHIMU</name>
<sequence>MIFPNRRHRIRFTISNHFSMCRDVLPPTCLGLIIVLLASLLQS</sequence>
<accession>A0A2P2J143</accession>
<dbReference type="EMBL" id="GGEC01006721">
    <property type="protein sequence ID" value="MBW87204.1"/>
    <property type="molecule type" value="Transcribed_RNA"/>
</dbReference>
<keyword evidence="1" id="KW-0812">Transmembrane</keyword>
<evidence type="ECO:0000256" key="1">
    <source>
        <dbReference type="SAM" id="Phobius"/>
    </source>
</evidence>
<dbReference type="AlphaFoldDB" id="A0A2P2J143"/>
<evidence type="ECO:0000313" key="2">
    <source>
        <dbReference type="EMBL" id="MBW87204.1"/>
    </source>
</evidence>
<keyword evidence="1" id="KW-0472">Membrane</keyword>
<organism evidence="2">
    <name type="scientific">Rhizophora mucronata</name>
    <name type="common">Asiatic mangrove</name>
    <dbReference type="NCBI Taxonomy" id="61149"/>
    <lineage>
        <taxon>Eukaryota</taxon>
        <taxon>Viridiplantae</taxon>
        <taxon>Streptophyta</taxon>
        <taxon>Embryophyta</taxon>
        <taxon>Tracheophyta</taxon>
        <taxon>Spermatophyta</taxon>
        <taxon>Magnoliopsida</taxon>
        <taxon>eudicotyledons</taxon>
        <taxon>Gunneridae</taxon>
        <taxon>Pentapetalae</taxon>
        <taxon>rosids</taxon>
        <taxon>fabids</taxon>
        <taxon>Malpighiales</taxon>
        <taxon>Rhizophoraceae</taxon>
        <taxon>Rhizophora</taxon>
    </lineage>
</organism>
<keyword evidence="1" id="KW-1133">Transmembrane helix</keyword>
<proteinExistence type="predicted"/>